<gene>
    <name evidence="1" type="ORF">ACERLL_07055</name>
</gene>
<dbReference type="RefSeq" id="WP_373655367.1">
    <property type="nucleotide sequence ID" value="NZ_JBGUAW010000004.1"/>
</dbReference>
<evidence type="ECO:0000313" key="1">
    <source>
        <dbReference type="EMBL" id="MFA9460584.1"/>
    </source>
</evidence>
<organism evidence="1 2">
    <name type="scientific">Thiohalorhabdus methylotrophus</name>
    <dbReference type="NCBI Taxonomy" id="3242694"/>
    <lineage>
        <taxon>Bacteria</taxon>
        <taxon>Pseudomonadati</taxon>
        <taxon>Pseudomonadota</taxon>
        <taxon>Gammaproteobacteria</taxon>
        <taxon>Thiohalorhabdales</taxon>
        <taxon>Thiohalorhabdaceae</taxon>
        <taxon>Thiohalorhabdus</taxon>
    </lineage>
</organism>
<evidence type="ECO:0008006" key="3">
    <source>
        <dbReference type="Google" id="ProtNLM"/>
    </source>
</evidence>
<accession>A0ABV4TVG1</accession>
<dbReference type="Gene3D" id="3.40.50.300">
    <property type="entry name" value="P-loop containing nucleotide triphosphate hydrolases"/>
    <property type="match status" value="1"/>
</dbReference>
<name>A0ABV4TVG1_9GAMM</name>
<dbReference type="Proteomes" id="UP001575181">
    <property type="component" value="Unassembled WGS sequence"/>
</dbReference>
<proteinExistence type="predicted"/>
<evidence type="ECO:0000313" key="2">
    <source>
        <dbReference type="Proteomes" id="UP001575181"/>
    </source>
</evidence>
<comment type="caution">
    <text evidence="1">The sequence shown here is derived from an EMBL/GenBank/DDBJ whole genome shotgun (WGS) entry which is preliminary data.</text>
</comment>
<keyword evidence="2" id="KW-1185">Reference proteome</keyword>
<protein>
    <recommendedName>
        <fullName evidence="3">Sulfotransferase family protein</fullName>
    </recommendedName>
</protein>
<dbReference type="InterPro" id="IPR027417">
    <property type="entry name" value="P-loop_NTPase"/>
</dbReference>
<dbReference type="SUPFAM" id="SSF52540">
    <property type="entry name" value="P-loop containing nucleoside triphosphate hydrolases"/>
    <property type="match status" value="1"/>
</dbReference>
<sequence>MDIYRLEAAIVRARNHVYFRLHRKDDPQKEKIFVVGHPRSGTKSLHKLFTENGLRSLHFPGNWNTRKYDCFSDRGNYQPLGLMRAYYVNSTFILNTRPAYKYIRSAMNHWFGKGKKKGTGWLNPGVKNIQNEILARNAFFMDFVRLFADGGNFLVVNIEREGAFDFLCDRLGLERAPAKREAQKNWKEGHLQKIDDAFEGLGIADSRMEPFVNADLVGDDDQALYQEFLREKQDRIYL</sequence>
<reference evidence="1 2" key="1">
    <citation type="submission" date="2024-08" db="EMBL/GenBank/DDBJ databases">
        <title>Whole-genome sequencing of halo(alkali)philic microorganisms from hypersaline lakes.</title>
        <authorList>
            <person name="Sorokin D.Y."/>
            <person name="Merkel A.Y."/>
            <person name="Messina E."/>
            <person name="Yakimov M."/>
        </authorList>
    </citation>
    <scope>NUCLEOTIDE SEQUENCE [LARGE SCALE GENOMIC DNA]</scope>
    <source>
        <strain evidence="1 2">Cl-TMA</strain>
    </source>
</reference>
<dbReference type="EMBL" id="JBGUAW010000004">
    <property type="protein sequence ID" value="MFA9460584.1"/>
    <property type="molecule type" value="Genomic_DNA"/>
</dbReference>